<dbReference type="EMBL" id="MPRK01000167">
    <property type="protein sequence ID" value="OOZ38613.1"/>
    <property type="molecule type" value="Genomic_DNA"/>
</dbReference>
<evidence type="ECO:0000313" key="1">
    <source>
        <dbReference type="EMBL" id="OOZ38613.1"/>
    </source>
</evidence>
<sequence length="104" mass="11444">MKDQFFVTTEGVIAATNIVEAAIEEIEGVASFAVIRVLNNSLVGEWMNIDSMLTYWGVWHRKLLDHDGLGYGNSTIESEIMQYGGLYGGQSEAVQNPGRGDRFG</sequence>
<evidence type="ECO:0000313" key="2">
    <source>
        <dbReference type="Proteomes" id="UP000190198"/>
    </source>
</evidence>
<gene>
    <name evidence="1" type="ORF">BOW52_08280</name>
</gene>
<proteinExistence type="predicted"/>
<reference evidence="1 2" key="1">
    <citation type="submission" date="2016-11" db="EMBL/GenBank/DDBJ databases">
        <title>Mixed transmission modes and dynamic genome evolution in an obligate animal-bacterial symbiosis.</title>
        <authorList>
            <person name="Russell S.L."/>
            <person name="Corbett-Detig R.B."/>
            <person name="Cavanaugh C.M."/>
        </authorList>
    </citation>
    <scope>NUCLEOTIDE SEQUENCE [LARGE SCALE GENOMIC DNA]</scope>
    <source>
        <strain evidence="1">Sp-SM6</strain>
    </source>
</reference>
<dbReference type="AlphaFoldDB" id="A0A1T2L0H8"/>
<keyword evidence="2" id="KW-1185">Reference proteome</keyword>
<comment type="caution">
    <text evidence="1">The sequence shown here is derived from an EMBL/GenBank/DDBJ whole genome shotgun (WGS) entry which is preliminary data.</text>
</comment>
<protein>
    <submittedName>
        <fullName evidence="1">Uncharacterized protein</fullName>
    </submittedName>
</protein>
<dbReference type="Proteomes" id="UP000190198">
    <property type="component" value="Unassembled WGS sequence"/>
</dbReference>
<dbReference type="RefSeq" id="WP_078477266.1">
    <property type="nucleotide sequence ID" value="NZ_MPRK01000167.1"/>
</dbReference>
<name>A0A1T2L0H8_9GAMM</name>
<accession>A0A1T2L0H8</accession>
<organism evidence="1 2">
    <name type="scientific">Solemya elarraichensis gill symbiont</name>
    <dbReference type="NCBI Taxonomy" id="1918949"/>
    <lineage>
        <taxon>Bacteria</taxon>
        <taxon>Pseudomonadati</taxon>
        <taxon>Pseudomonadota</taxon>
        <taxon>Gammaproteobacteria</taxon>
        <taxon>sulfur-oxidizing symbionts</taxon>
    </lineage>
</organism>